<reference evidence="2" key="1">
    <citation type="journal article" date="2023" name="Insect Mol. Biol.">
        <title>Genome sequencing provides insights into the evolution of gene families encoding plant cell wall-degrading enzymes in longhorned beetles.</title>
        <authorList>
            <person name="Shin N.R."/>
            <person name="Okamura Y."/>
            <person name="Kirsch R."/>
            <person name="Pauchet Y."/>
        </authorList>
    </citation>
    <scope>NUCLEOTIDE SEQUENCE</scope>
    <source>
        <strain evidence="2">RBIC_L_NR</strain>
    </source>
</reference>
<dbReference type="InterPro" id="IPR029526">
    <property type="entry name" value="PGBD"/>
</dbReference>
<organism evidence="2 3">
    <name type="scientific">Rhamnusium bicolor</name>
    <dbReference type="NCBI Taxonomy" id="1586634"/>
    <lineage>
        <taxon>Eukaryota</taxon>
        <taxon>Metazoa</taxon>
        <taxon>Ecdysozoa</taxon>
        <taxon>Arthropoda</taxon>
        <taxon>Hexapoda</taxon>
        <taxon>Insecta</taxon>
        <taxon>Pterygota</taxon>
        <taxon>Neoptera</taxon>
        <taxon>Endopterygota</taxon>
        <taxon>Coleoptera</taxon>
        <taxon>Polyphaga</taxon>
        <taxon>Cucujiformia</taxon>
        <taxon>Chrysomeloidea</taxon>
        <taxon>Cerambycidae</taxon>
        <taxon>Lepturinae</taxon>
        <taxon>Rhagiini</taxon>
        <taxon>Rhamnusium</taxon>
    </lineage>
</organism>
<evidence type="ECO:0000313" key="3">
    <source>
        <dbReference type="Proteomes" id="UP001162156"/>
    </source>
</evidence>
<sequence length="179" mass="20710">MPSEFLPNKSRQVEFSLFGFQYEITLVLYVPKENKAVILLCTIDDKGEIDGAINKPNIILDYNNTKGGVDTVDQICASYSTQRITRRWPLAVFFRILDIAGINSQIIFNNTQLLEKTPRRRKYLSELSVSLIEGHMKERAKINTLPKDIREFLSQWRVLKEEHNAENQNRNACSGFETR</sequence>
<evidence type="ECO:0000259" key="1">
    <source>
        <dbReference type="Pfam" id="PF13843"/>
    </source>
</evidence>
<dbReference type="PANTHER" id="PTHR46599:SF6">
    <property type="entry name" value="DUAL SPECIFICITY PHOSPHATASE 26"/>
    <property type="match status" value="1"/>
</dbReference>
<dbReference type="Proteomes" id="UP001162156">
    <property type="component" value="Unassembled WGS sequence"/>
</dbReference>
<accession>A0AAV8ZY59</accession>
<dbReference type="Pfam" id="PF13843">
    <property type="entry name" value="DDE_Tnp_1_7"/>
    <property type="match status" value="1"/>
</dbReference>
<evidence type="ECO:0000313" key="2">
    <source>
        <dbReference type="EMBL" id="KAJ8972575.1"/>
    </source>
</evidence>
<protein>
    <recommendedName>
        <fullName evidence="1">PiggyBac transposable element-derived protein domain-containing protein</fullName>
    </recommendedName>
</protein>
<dbReference type="EMBL" id="JANEYF010000035">
    <property type="protein sequence ID" value="KAJ8972575.1"/>
    <property type="molecule type" value="Genomic_DNA"/>
</dbReference>
<keyword evidence="3" id="KW-1185">Reference proteome</keyword>
<gene>
    <name evidence="2" type="ORF">NQ314_000102</name>
</gene>
<feature type="domain" description="PiggyBac transposable element-derived protein" evidence="1">
    <location>
        <begin position="11"/>
        <end position="104"/>
    </location>
</feature>
<comment type="caution">
    <text evidence="2">The sequence shown here is derived from an EMBL/GenBank/DDBJ whole genome shotgun (WGS) entry which is preliminary data.</text>
</comment>
<proteinExistence type="predicted"/>
<dbReference type="PANTHER" id="PTHR46599">
    <property type="entry name" value="PIGGYBAC TRANSPOSABLE ELEMENT-DERIVED PROTEIN 4"/>
    <property type="match status" value="1"/>
</dbReference>
<dbReference type="AlphaFoldDB" id="A0AAV8ZY59"/>
<name>A0AAV8ZY59_9CUCU</name>